<evidence type="ECO:0000313" key="3">
    <source>
        <dbReference type="Proteomes" id="UP001519460"/>
    </source>
</evidence>
<reference evidence="2 3" key="1">
    <citation type="journal article" date="2023" name="Sci. Data">
        <title>Genome assembly of the Korean intertidal mud-creeper Batillaria attramentaria.</title>
        <authorList>
            <person name="Patra A.K."/>
            <person name="Ho P.T."/>
            <person name="Jun S."/>
            <person name="Lee S.J."/>
            <person name="Kim Y."/>
            <person name="Won Y.J."/>
        </authorList>
    </citation>
    <scope>NUCLEOTIDE SEQUENCE [LARGE SCALE GENOMIC DNA]</scope>
    <source>
        <strain evidence="2">Wonlab-2016</strain>
    </source>
</reference>
<accession>A0ABD0LJW3</accession>
<proteinExistence type="predicted"/>
<dbReference type="EMBL" id="JACVVK020000043">
    <property type="protein sequence ID" value="KAK7499581.1"/>
    <property type="molecule type" value="Genomic_DNA"/>
</dbReference>
<evidence type="ECO:0000256" key="1">
    <source>
        <dbReference type="SAM" id="MobiDB-lite"/>
    </source>
</evidence>
<feature type="compositionally biased region" description="Polar residues" evidence="1">
    <location>
        <begin position="1"/>
        <end position="10"/>
    </location>
</feature>
<sequence>MPHTPNCLTGRTSRSSSSAESTFWAEVSGSSNLHDRVVQHSLSGHAARYGMPHWRRSVFVELSIHPPPLPRTTTVPANQRSVPA</sequence>
<comment type="caution">
    <text evidence="2">The sequence shown here is derived from an EMBL/GenBank/DDBJ whole genome shotgun (WGS) entry which is preliminary data.</text>
</comment>
<organism evidence="2 3">
    <name type="scientific">Batillaria attramentaria</name>
    <dbReference type="NCBI Taxonomy" id="370345"/>
    <lineage>
        <taxon>Eukaryota</taxon>
        <taxon>Metazoa</taxon>
        <taxon>Spiralia</taxon>
        <taxon>Lophotrochozoa</taxon>
        <taxon>Mollusca</taxon>
        <taxon>Gastropoda</taxon>
        <taxon>Caenogastropoda</taxon>
        <taxon>Sorbeoconcha</taxon>
        <taxon>Cerithioidea</taxon>
        <taxon>Batillariidae</taxon>
        <taxon>Batillaria</taxon>
    </lineage>
</organism>
<name>A0ABD0LJW3_9CAEN</name>
<feature type="compositionally biased region" description="Low complexity" evidence="1">
    <location>
        <begin position="11"/>
        <end position="21"/>
    </location>
</feature>
<gene>
    <name evidence="2" type="ORF">BaRGS_00009233</name>
</gene>
<keyword evidence="3" id="KW-1185">Reference proteome</keyword>
<evidence type="ECO:0000313" key="2">
    <source>
        <dbReference type="EMBL" id="KAK7499581.1"/>
    </source>
</evidence>
<dbReference type="AlphaFoldDB" id="A0ABD0LJW3"/>
<dbReference type="Proteomes" id="UP001519460">
    <property type="component" value="Unassembled WGS sequence"/>
</dbReference>
<protein>
    <submittedName>
        <fullName evidence="2">Uncharacterized protein</fullName>
    </submittedName>
</protein>
<feature type="region of interest" description="Disordered" evidence="1">
    <location>
        <begin position="1"/>
        <end position="21"/>
    </location>
</feature>